<evidence type="ECO:0000256" key="6">
    <source>
        <dbReference type="ARBA" id="ARBA00022605"/>
    </source>
</evidence>
<dbReference type="PANTHER" id="PTHR12128">
    <property type="entry name" value="DIHYDRODIPICOLINATE SYNTHASE"/>
    <property type="match status" value="1"/>
</dbReference>
<keyword evidence="10 12" id="KW-0704">Schiff base</keyword>
<dbReference type="RefSeq" id="WP_326840106.1">
    <property type="nucleotide sequence ID" value="NZ_SVNY01000002.1"/>
</dbReference>
<keyword evidence="5 12" id="KW-0963">Cytoplasm</keyword>
<evidence type="ECO:0000256" key="11">
    <source>
        <dbReference type="ARBA" id="ARBA00047836"/>
    </source>
</evidence>
<evidence type="ECO:0000313" key="17">
    <source>
        <dbReference type="Proteomes" id="UP000754750"/>
    </source>
</evidence>
<evidence type="ECO:0000256" key="3">
    <source>
        <dbReference type="ARBA" id="ARBA00007592"/>
    </source>
</evidence>
<feature type="binding site" evidence="12 15">
    <location>
        <position position="207"/>
    </location>
    <ligand>
        <name>pyruvate</name>
        <dbReference type="ChEBI" id="CHEBI:15361"/>
    </ligand>
</feature>
<organism evidence="16 17">
    <name type="scientific">Faecalispora sporosphaeroides</name>
    <dbReference type="NCBI Taxonomy" id="1549"/>
    <lineage>
        <taxon>Bacteria</taxon>
        <taxon>Bacillati</taxon>
        <taxon>Bacillota</taxon>
        <taxon>Clostridia</taxon>
        <taxon>Eubacteriales</taxon>
        <taxon>Oscillospiraceae</taxon>
        <taxon>Faecalispora</taxon>
    </lineage>
</organism>
<accession>A0A928KS30</accession>
<dbReference type="InterPro" id="IPR002220">
    <property type="entry name" value="DapA-like"/>
</dbReference>
<evidence type="ECO:0000256" key="2">
    <source>
        <dbReference type="ARBA" id="ARBA00005120"/>
    </source>
</evidence>
<keyword evidence="6 12" id="KW-0028">Amino-acid biosynthesis</keyword>
<evidence type="ECO:0000256" key="15">
    <source>
        <dbReference type="PIRSR" id="PIRSR001365-2"/>
    </source>
</evidence>
<gene>
    <name evidence="12" type="primary">dapA</name>
    <name evidence="16" type="ORF">E7512_04980</name>
</gene>
<dbReference type="SUPFAM" id="SSF51569">
    <property type="entry name" value="Aldolase"/>
    <property type="match status" value="1"/>
</dbReference>
<dbReference type="PIRSF" id="PIRSF001365">
    <property type="entry name" value="DHDPS"/>
    <property type="match status" value="1"/>
</dbReference>
<dbReference type="GO" id="GO:0019877">
    <property type="term" value="P:diaminopimelate biosynthetic process"/>
    <property type="evidence" value="ECO:0007669"/>
    <property type="project" value="UniProtKB-UniRule"/>
</dbReference>
<evidence type="ECO:0000256" key="7">
    <source>
        <dbReference type="ARBA" id="ARBA00022915"/>
    </source>
</evidence>
<evidence type="ECO:0000256" key="9">
    <source>
        <dbReference type="ARBA" id="ARBA00023239"/>
    </source>
</evidence>
<comment type="caution">
    <text evidence="16">The sequence shown here is derived from an EMBL/GenBank/DDBJ whole genome shotgun (WGS) entry which is preliminary data.</text>
</comment>
<proteinExistence type="inferred from homology"/>
<evidence type="ECO:0000256" key="14">
    <source>
        <dbReference type="PIRSR" id="PIRSR001365-1"/>
    </source>
</evidence>
<evidence type="ECO:0000256" key="5">
    <source>
        <dbReference type="ARBA" id="ARBA00022490"/>
    </source>
</evidence>
<feature type="active site" description="Schiff-base intermediate with substrate" evidence="12 14">
    <location>
        <position position="165"/>
    </location>
</feature>
<dbReference type="InterPro" id="IPR020625">
    <property type="entry name" value="Schiff_base-form_aldolases_AS"/>
</dbReference>
<protein>
    <recommendedName>
        <fullName evidence="4 12">4-hydroxy-tetrahydrodipicolinate synthase</fullName>
        <shortName evidence="12">HTPA synthase</shortName>
        <ecNumber evidence="4 12">4.3.3.7</ecNumber>
    </recommendedName>
</protein>
<dbReference type="Pfam" id="PF00701">
    <property type="entry name" value="DHDPS"/>
    <property type="match status" value="1"/>
</dbReference>
<evidence type="ECO:0000256" key="10">
    <source>
        <dbReference type="ARBA" id="ARBA00023270"/>
    </source>
</evidence>
<comment type="pathway">
    <text evidence="2 12">Amino-acid biosynthesis; L-lysine biosynthesis via DAP pathway; (S)-tetrahydrodipicolinate from L-aspartate: step 3/4.</text>
</comment>
<feature type="binding site" evidence="12 15">
    <location>
        <position position="49"/>
    </location>
    <ligand>
        <name>pyruvate</name>
        <dbReference type="ChEBI" id="CHEBI:15361"/>
    </ligand>
</feature>
<evidence type="ECO:0000256" key="1">
    <source>
        <dbReference type="ARBA" id="ARBA00003294"/>
    </source>
</evidence>
<reference evidence="16" key="1">
    <citation type="submission" date="2019-04" db="EMBL/GenBank/DDBJ databases">
        <title>Evolution of Biomass-Degrading Anaerobic Consortia Revealed by Metagenomics.</title>
        <authorList>
            <person name="Peng X."/>
        </authorList>
    </citation>
    <scope>NUCLEOTIDE SEQUENCE</scope>
    <source>
        <strain evidence="16">SIG551</strain>
    </source>
</reference>
<dbReference type="PROSITE" id="PS00666">
    <property type="entry name" value="DHDPS_2"/>
    <property type="match status" value="1"/>
</dbReference>
<dbReference type="InterPro" id="IPR005263">
    <property type="entry name" value="DapA"/>
</dbReference>
<dbReference type="InterPro" id="IPR013785">
    <property type="entry name" value="Aldolase_TIM"/>
</dbReference>
<comment type="subcellular location">
    <subcellularLocation>
        <location evidence="12">Cytoplasm</location>
    </subcellularLocation>
</comment>
<feature type="active site" description="Proton donor/acceptor" evidence="12 14">
    <location>
        <position position="137"/>
    </location>
</feature>
<evidence type="ECO:0000256" key="8">
    <source>
        <dbReference type="ARBA" id="ARBA00023154"/>
    </source>
</evidence>
<keyword evidence="7 12" id="KW-0220">Diaminopimelate biosynthesis</keyword>
<dbReference type="EMBL" id="SVNY01000002">
    <property type="protein sequence ID" value="MBE6832923.1"/>
    <property type="molecule type" value="Genomic_DNA"/>
</dbReference>
<sequence>MKKAPFLGSGVAIVTPMNQDGSVNYEMLGRLIDFQIENGTDAIIACGTTGESATLSHEEHCGVLEYSIKKVNHRVPVIAGTGSNDTAYAIELALEAKRYGADAQLSVTPYYNKTSQAGLIQHFTRIADATDLPIILYNVPSRTGCCIQPATYLELSKHPNIVAIKEANGDISAIAQTAALCGDNLHIYSGNDDQTLPILSLGGKGIISVIANICPALMHNICQSFFDGDIAKSRALSLEYLDLMNAMFIDVNPIPVKEAVNLIGFESGECRLPLVAMSDANREKVVSIMKKHGLI</sequence>
<comment type="catalytic activity">
    <reaction evidence="11 12">
        <text>L-aspartate 4-semialdehyde + pyruvate = (2S,4S)-4-hydroxy-2,3,4,5-tetrahydrodipicolinate + H2O + H(+)</text>
        <dbReference type="Rhea" id="RHEA:34171"/>
        <dbReference type="ChEBI" id="CHEBI:15361"/>
        <dbReference type="ChEBI" id="CHEBI:15377"/>
        <dbReference type="ChEBI" id="CHEBI:15378"/>
        <dbReference type="ChEBI" id="CHEBI:67139"/>
        <dbReference type="ChEBI" id="CHEBI:537519"/>
        <dbReference type="EC" id="4.3.3.7"/>
    </reaction>
</comment>
<dbReference type="CDD" id="cd00950">
    <property type="entry name" value="DHDPS"/>
    <property type="match status" value="1"/>
</dbReference>
<dbReference type="EC" id="4.3.3.7" evidence="4 12"/>
<dbReference type="Proteomes" id="UP000754750">
    <property type="component" value="Unassembled WGS sequence"/>
</dbReference>
<dbReference type="Gene3D" id="3.20.20.70">
    <property type="entry name" value="Aldolase class I"/>
    <property type="match status" value="1"/>
</dbReference>
<evidence type="ECO:0000256" key="4">
    <source>
        <dbReference type="ARBA" id="ARBA00012086"/>
    </source>
</evidence>
<dbReference type="PROSITE" id="PS00665">
    <property type="entry name" value="DHDPS_1"/>
    <property type="match status" value="1"/>
</dbReference>
<dbReference type="PRINTS" id="PR00146">
    <property type="entry name" value="DHPICSNTHASE"/>
</dbReference>
<dbReference type="SMART" id="SM01130">
    <property type="entry name" value="DHDPS"/>
    <property type="match status" value="1"/>
</dbReference>
<dbReference type="HAMAP" id="MF_00418">
    <property type="entry name" value="DapA"/>
    <property type="match status" value="1"/>
</dbReference>
<comment type="similarity">
    <text evidence="3 12 13">Belongs to the DapA family.</text>
</comment>
<dbReference type="GO" id="GO:0005829">
    <property type="term" value="C:cytosol"/>
    <property type="evidence" value="ECO:0007669"/>
    <property type="project" value="TreeGrafter"/>
</dbReference>
<dbReference type="PANTHER" id="PTHR12128:SF66">
    <property type="entry name" value="4-HYDROXY-2-OXOGLUTARATE ALDOLASE, MITOCHONDRIAL"/>
    <property type="match status" value="1"/>
</dbReference>
<evidence type="ECO:0000256" key="12">
    <source>
        <dbReference type="HAMAP-Rule" id="MF_00418"/>
    </source>
</evidence>
<dbReference type="AlphaFoldDB" id="A0A928KS30"/>
<name>A0A928KS30_9FIRM</name>
<keyword evidence="8 12" id="KW-0457">Lysine biosynthesis</keyword>
<dbReference type="NCBIfam" id="TIGR00674">
    <property type="entry name" value="dapA"/>
    <property type="match status" value="1"/>
</dbReference>
<keyword evidence="9 12" id="KW-0456">Lyase</keyword>
<comment type="caution">
    <text evidence="12">Was originally thought to be a dihydrodipicolinate synthase (DHDPS), catalyzing the condensation of (S)-aspartate-beta-semialdehyde [(S)-ASA] and pyruvate to dihydrodipicolinate (DHDP). However, it was shown in E.coli that the product of the enzymatic reaction is not dihydrodipicolinate but in fact (4S)-4-hydroxy-2,3,4,5-tetrahydro-(2S)-dipicolinic acid (HTPA), and that the consecutive dehydration reaction leading to DHDP is not spontaneous but catalyzed by DapB.</text>
</comment>
<dbReference type="GO" id="GO:0008840">
    <property type="term" value="F:4-hydroxy-tetrahydrodipicolinate synthase activity"/>
    <property type="evidence" value="ECO:0007669"/>
    <property type="project" value="UniProtKB-UniRule"/>
</dbReference>
<comment type="subunit">
    <text evidence="12">Homotetramer; dimer of dimers.</text>
</comment>
<evidence type="ECO:0000313" key="16">
    <source>
        <dbReference type="EMBL" id="MBE6832923.1"/>
    </source>
</evidence>
<dbReference type="GO" id="GO:0009089">
    <property type="term" value="P:lysine biosynthetic process via diaminopimelate"/>
    <property type="evidence" value="ECO:0007669"/>
    <property type="project" value="UniProtKB-UniRule"/>
</dbReference>
<evidence type="ECO:0000256" key="13">
    <source>
        <dbReference type="PIRNR" id="PIRNR001365"/>
    </source>
</evidence>
<feature type="site" description="Part of a proton relay during catalysis" evidence="12">
    <location>
        <position position="48"/>
    </location>
</feature>
<comment type="function">
    <text evidence="1 12">Catalyzes the condensation of (S)-aspartate-beta-semialdehyde [(S)-ASA] and pyruvate to 4-hydroxy-tetrahydrodipicolinate (HTPA).</text>
</comment>
<feature type="site" description="Part of a proton relay during catalysis" evidence="12">
    <location>
        <position position="111"/>
    </location>
</feature>
<dbReference type="InterPro" id="IPR020624">
    <property type="entry name" value="Schiff_base-form_aldolases_CS"/>
</dbReference>